<dbReference type="EMBL" id="FRAP01000035">
    <property type="protein sequence ID" value="SHL53226.1"/>
    <property type="molecule type" value="Genomic_DNA"/>
</dbReference>
<organism evidence="2 3">
    <name type="scientific">Pseudonocardia thermophila</name>
    <dbReference type="NCBI Taxonomy" id="1848"/>
    <lineage>
        <taxon>Bacteria</taxon>
        <taxon>Bacillati</taxon>
        <taxon>Actinomycetota</taxon>
        <taxon>Actinomycetes</taxon>
        <taxon>Pseudonocardiales</taxon>
        <taxon>Pseudonocardiaceae</taxon>
        <taxon>Pseudonocardia</taxon>
    </lineage>
</organism>
<keyword evidence="3" id="KW-1185">Reference proteome</keyword>
<dbReference type="AlphaFoldDB" id="A0A1M7BEE5"/>
<dbReference type="STRING" id="1848.SAMN05443637_13522"/>
<name>A0A1M7BEE5_PSETH</name>
<evidence type="ECO:0000313" key="2">
    <source>
        <dbReference type="EMBL" id="SHL53226.1"/>
    </source>
</evidence>
<proteinExistence type="predicted"/>
<evidence type="ECO:0000313" key="3">
    <source>
        <dbReference type="Proteomes" id="UP000184363"/>
    </source>
</evidence>
<dbReference type="RefSeq" id="WP_143172441.1">
    <property type="nucleotide sequence ID" value="NZ_FRAP01000035.1"/>
</dbReference>
<gene>
    <name evidence="2" type="ORF">SAMN05443637_13522</name>
</gene>
<sequence length="128" mass="14572">MARRKAAVVAEQQRGDERPPLYDPAVHTDPEQWVFTELYCECGGLWRQRDPVAYVEPQVRAFLARHSGEGHGPATKKACITAREQRRKAAYAVAGQVGRYQPKQYPHIDSACTKRRPWPVFPDQKVEG</sequence>
<feature type="compositionally biased region" description="Basic and acidic residues" evidence="1">
    <location>
        <begin position="13"/>
        <end position="26"/>
    </location>
</feature>
<feature type="region of interest" description="Disordered" evidence="1">
    <location>
        <begin position="1"/>
        <end position="26"/>
    </location>
</feature>
<reference evidence="2 3" key="1">
    <citation type="submission" date="2016-11" db="EMBL/GenBank/DDBJ databases">
        <authorList>
            <person name="Jaros S."/>
            <person name="Januszkiewicz K."/>
            <person name="Wedrychowicz H."/>
        </authorList>
    </citation>
    <scope>NUCLEOTIDE SEQUENCE [LARGE SCALE GENOMIC DNA]</scope>
    <source>
        <strain evidence="2 3">DSM 43832</strain>
    </source>
</reference>
<dbReference type="Proteomes" id="UP000184363">
    <property type="component" value="Unassembled WGS sequence"/>
</dbReference>
<dbReference type="OrthoDB" id="9998281at2"/>
<protein>
    <submittedName>
        <fullName evidence="2">Uncharacterized protein</fullName>
    </submittedName>
</protein>
<evidence type="ECO:0000256" key="1">
    <source>
        <dbReference type="SAM" id="MobiDB-lite"/>
    </source>
</evidence>
<accession>A0A1M7BEE5</accession>